<sequence>MPASDSAVIRLVAGAFAAIPIGFGINAFVRPDHALSFFEFKIPTSPAERDLVNSLMAVYGARDVFMGVALFSALFFGHPKSVGWIMIATSAVAYVDGFVCWTHGKGEWNHWGYAPILTVIGTLFLGLFDRR</sequence>
<feature type="transmembrane region" description="Helical" evidence="1">
    <location>
        <begin position="83"/>
        <end position="104"/>
    </location>
</feature>
<keyword evidence="1" id="KW-0812">Transmembrane</keyword>
<dbReference type="Proteomes" id="UP000179179">
    <property type="component" value="Unassembled WGS sequence"/>
</dbReference>
<evidence type="ECO:0000313" key="2">
    <source>
        <dbReference type="EMBL" id="OGM43284.1"/>
    </source>
</evidence>
<dbReference type="OrthoDB" id="5216128at2759"/>
<dbReference type="AlphaFoldDB" id="A0A1F7ZUZ4"/>
<evidence type="ECO:0008006" key="4">
    <source>
        <dbReference type="Google" id="ProtNLM"/>
    </source>
</evidence>
<evidence type="ECO:0000256" key="1">
    <source>
        <dbReference type="SAM" id="Phobius"/>
    </source>
</evidence>
<organism evidence="2 3">
    <name type="scientific">Aspergillus bombycis</name>
    <dbReference type="NCBI Taxonomy" id="109264"/>
    <lineage>
        <taxon>Eukaryota</taxon>
        <taxon>Fungi</taxon>
        <taxon>Dikarya</taxon>
        <taxon>Ascomycota</taxon>
        <taxon>Pezizomycotina</taxon>
        <taxon>Eurotiomycetes</taxon>
        <taxon>Eurotiomycetidae</taxon>
        <taxon>Eurotiales</taxon>
        <taxon>Aspergillaceae</taxon>
        <taxon>Aspergillus</taxon>
    </lineage>
</organism>
<dbReference type="RefSeq" id="XP_022387001.1">
    <property type="nucleotide sequence ID" value="XM_022535784.1"/>
</dbReference>
<reference evidence="2 3" key="1">
    <citation type="journal article" date="2016" name="Genome Biol. Evol.">
        <title>Draft genome sequence of an aflatoxigenic Aspergillus species, A. bombycis.</title>
        <authorList>
            <person name="Moore G.G."/>
            <person name="Mack B.M."/>
            <person name="Beltz S.B."/>
            <person name="Gilbert M.K."/>
        </authorList>
    </citation>
    <scope>NUCLEOTIDE SEQUENCE [LARGE SCALE GENOMIC DNA]</scope>
    <source>
        <strain evidence="3">NRRL 26010</strain>
    </source>
</reference>
<comment type="caution">
    <text evidence="2">The sequence shown here is derived from an EMBL/GenBank/DDBJ whole genome shotgun (WGS) entry which is preliminary data.</text>
</comment>
<keyword evidence="1" id="KW-1133">Transmembrane helix</keyword>
<name>A0A1F7ZUZ4_9EURO</name>
<proteinExistence type="predicted"/>
<accession>A0A1F7ZUZ4</accession>
<evidence type="ECO:0000313" key="3">
    <source>
        <dbReference type="Proteomes" id="UP000179179"/>
    </source>
</evidence>
<keyword evidence="3" id="KW-1185">Reference proteome</keyword>
<gene>
    <name evidence="2" type="ORF">ABOM_008655</name>
</gene>
<keyword evidence="1" id="KW-0472">Membrane</keyword>
<dbReference type="GeneID" id="34452045"/>
<feature type="transmembrane region" description="Helical" evidence="1">
    <location>
        <begin position="110"/>
        <end position="128"/>
    </location>
</feature>
<protein>
    <recommendedName>
        <fullName evidence="4">Integral membrane protein</fullName>
    </recommendedName>
</protein>
<feature type="transmembrane region" description="Helical" evidence="1">
    <location>
        <begin position="7"/>
        <end position="29"/>
    </location>
</feature>
<dbReference type="InterPro" id="IPR025363">
    <property type="entry name" value="DUF4267"/>
</dbReference>
<feature type="transmembrane region" description="Helical" evidence="1">
    <location>
        <begin position="56"/>
        <end position="76"/>
    </location>
</feature>
<dbReference type="EMBL" id="LYCR01000073">
    <property type="protein sequence ID" value="OGM43284.1"/>
    <property type="molecule type" value="Genomic_DNA"/>
</dbReference>
<dbReference type="Pfam" id="PF14087">
    <property type="entry name" value="DUF4267"/>
    <property type="match status" value="1"/>
</dbReference>